<dbReference type="InterPro" id="IPR041489">
    <property type="entry name" value="PDZ_6"/>
</dbReference>
<evidence type="ECO:0000259" key="12">
    <source>
        <dbReference type="PROSITE" id="PS50106"/>
    </source>
</evidence>
<keyword evidence="10 11" id="KW-0472">Membrane</keyword>
<dbReference type="InterPro" id="IPR036034">
    <property type="entry name" value="PDZ_sf"/>
</dbReference>
<feature type="transmembrane region" description="Helical" evidence="11">
    <location>
        <begin position="290"/>
        <end position="312"/>
    </location>
</feature>
<dbReference type="SMART" id="SM00228">
    <property type="entry name" value="PDZ"/>
    <property type="match status" value="1"/>
</dbReference>
<dbReference type="GO" id="GO:0046872">
    <property type="term" value="F:metal ion binding"/>
    <property type="evidence" value="ECO:0007669"/>
    <property type="project" value="UniProtKB-KW"/>
</dbReference>
<keyword evidence="5 11" id="KW-0812">Transmembrane</keyword>
<dbReference type="Pfam" id="PF02163">
    <property type="entry name" value="Peptidase_M50"/>
    <property type="match status" value="1"/>
</dbReference>
<evidence type="ECO:0000256" key="7">
    <source>
        <dbReference type="ARBA" id="ARBA00022833"/>
    </source>
</evidence>
<organism evidence="13 14">
    <name type="scientific">Sphingomonas chungangi</name>
    <dbReference type="NCBI Taxonomy" id="2683589"/>
    <lineage>
        <taxon>Bacteria</taxon>
        <taxon>Pseudomonadati</taxon>
        <taxon>Pseudomonadota</taxon>
        <taxon>Alphaproteobacteria</taxon>
        <taxon>Sphingomonadales</taxon>
        <taxon>Sphingomonadaceae</taxon>
        <taxon>Sphingomonas</taxon>
    </lineage>
</organism>
<keyword evidence="8 11" id="KW-1133">Transmembrane helix</keyword>
<keyword evidence="14" id="KW-1185">Reference proteome</keyword>
<evidence type="ECO:0000256" key="9">
    <source>
        <dbReference type="ARBA" id="ARBA00023049"/>
    </source>
</evidence>
<dbReference type="GO" id="GO:0016020">
    <property type="term" value="C:membrane"/>
    <property type="evidence" value="ECO:0007669"/>
    <property type="project" value="UniProtKB-SubCell"/>
</dbReference>
<evidence type="ECO:0000256" key="2">
    <source>
        <dbReference type="ARBA" id="ARBA00004141"/>
    </source>
</evidence>
<keyword evidence="7 11" id="KW-0862">Zinc</keyword>
<evidence type="ECO:0000256" key="4">
    <source>
        <dbReference type="ARBA" id="ARBA00022670"/>
    </source>
</evidence>
<dbReference type="GO" id="GO:0004222">
    <property type="term" value="F:metalloendopeptidase activity"/>
    <property type="evidence" value="ECO:0007669"/>
    <property type="project" value="InterPro"/>
</dbReference>
<dbReference type="InterPro" id="IPR008915">
    <property type="entry name" value="Peptidase_M50"/>
</dbReference>
<evidence type="ECO:0000256" key="1">
    <source>
        <dbReference type="ARBA" id="ARBA00001947"/>
    </source>
</evidence>
<dbReference type="EC" id="3.4.24.-" evidence="11"/>
<comment type="subcellular location">
    <subcellularLocation>
        <location evidence="2">Membrane</location>
        <topology evidence="2">Multi-pass membrane protein</topology>
    </subcellularLocation>
</comment>
<feature type="transmembrane region" description="Helical" evidence="11">
    <location>
        <begin position="6"/>
        <end position="24"/>
    </location>
</feature>
<evidence type="ECO:0000256" key="11">
    <source>
        <dbReference type="RuleBase" id="RU362031"/>
    </source>
</evidence>
<keyword evidence="4 13" id="KW-0645">Protease</keyword>
<dbReference type="SUPFAM" id="SSF50156">
    <property type="entry name" value="PDZ domain-like"/>
    <property type="match status" value="1"/>
</dbReference>
<feature type="transmembrane region" description="Helical" evidence="11">
    <location>
        <begin position="342"/>
        <end position="360"/>
    </location>
</feature>
<evidence type="ECO:0000256" key="6">
    <source>
        <dbReference type="ARBA" id="ARBA00022801"/>
    </source>
</evidence>
<evidence type="ECO:0000256" key="5">
    <source>
        <dbReference type="ARBA" id="ARBA00022692"/>
    </source>
</evidence>
<dbReference type="CDD" id="cd23081">
    <property type="entry name" value="cpPDZ_EcRseP-like"/>
    <property type="match status" value="1"/>
</dbReference>
<dbReference type="NCBIfam" id="TIGR00054">
    <property type="entry name" value="RIP metalloprotease RseP"/>
    <property type="match status" value="1"/>
</dbReference>
<dbReference type="PANTHER" id="PTHR42837:SF2">
    <property type="entry name" value="MEMBRANE METALLOPROTEASE ARASP2, CHLOROPLASTIC-RELATED"/>
    <property type="match status" value="1"/>
</dbReference>
<keyword evidence="6 11" id="KW-0378">Hydrolase</keyword>
<keyword evidence="9 11" id="KW-0482">Metalloprotease</keyword>
<gene>
    <name evidence="13" type="primary">rseP</name>
    <name evidence="13" type="ORF">HZF05_16495</name>
</gene>
<dbReference type="PANTHER" id="PTHR42837">
    <property type="entry name" value="REGULATOR OF SIGMA-E PROTEASE RSEP"/>
    <property type="match status" value="1"/>
</dbReference>
<evidence type="ECO:0000256" key="3">
    <source>
        <dbReference type="ARBA" id="ARBA00007931"/>
    </source>
</evidence>
<comment type="cofactor">
    <cofactor evidence="1 11">
        <name>Zn(2+)</name>
        <dbReference type="ChEBI" id="CHEBI:29105"/>
    </cofactor>
</comment>
<reference evidence="13 14" key="1">
    <citation type="submission" date="2020-07" db="EMBL/GenBank/DDBJ databases">
        <authorList>
            <person name="Sun Q."/>
        </authorList>
    </citation>
    <scope>NUCLEOTIDE SEQUENCE [LARGE SCALE GENOMIC DNA]</scope>
    <source>
        <strain evidence="13 14">CGMCC 1.13654</strain>
    </source>
</reference>
<comment type="similarity">
    <text evidence="3 11">Belongs to the peptidase M50B family.</text>
</comment>
<dbReference type="EMBL" id="JACEIB010000026">
    <property type="protein sequence ID" value="MBA2935684.1"/>
    <property type="molecule type" value="Genomic_DNA"/>
</dbReference>
<dbReference type="Gene3D" id="2.30.42.10">
    <property type="match status" value="1"/>
</dbReference>
<feature type="domain" description="PDZ" evidence="12">
    <location>
        <begin position="130"/>
        <end position="173"/>
    </location>
</feature>
<feature type="transmembrane region" description="Helical" evidence="11">
    <location>
        <begin position="110"/>
        <end position="135"/>
    </location>
</feature>
<dbReference type="Pfam" id="PF17820">
    <property type="entry name" value="PDZ_6"/>
    <property type="match status" value="1"/>
</dbReference>
<dbReference type="CDD" id="cd06163">
    <property type="entry name" value="S2P-M50_PDZ_RseP-like"/>
    <property type="match status" value="1"/>
</dbReference>
<dbReference type="InterPro" id="IPR001478">
    <property type="entry name" value="PDZ"/>
</dbReference>
<dbReference type="RefSeq" id="WP_160362893.1">
    <property type="nucleotide sequence ID" value="NZ_JACEIB010000026.1"/>
</dbReference>
<name>A0A838L918_9SPHN</name>
<proteinExistence type="inferred from homology"/>
<accession>A0A838L918</accession>
<sequence length="377" mass="40772">MSALGGFFWAIICFLLVIGPLIFIHEMGHYLVGRWCGVKAEVFSIGFGKELFGWTDKRGTRWKVAALPMGGYVRFAGDMNPASQPDPAWLALPAEERQQTIQAKPVWQRFLIVFAGPATNFLFAFVVIAGVLIALGEPVTPPVISQVMPNSAAATAGLRAGDRIVRLDGESMRRFEDIGFYTALHPDADMRIDLIRNGQPLTLSAHSKATTETDQFGNAMRVGRLGIRPAGGAMQAVPLVEVPGRSAALVVDSVKTTLTTLGQIIVGERSTKELSGPVGMAKVAGEQATLGWFAIILLMVGISINLGFINLLPIPMLDGGHLVFYVVEAIRRKPVEPQVQEWAFRSGLALILGLMLFVTFNDLGSAGLWQKLYGLIG</sequence>
<dbReference type="InterPro" id="IPR004387">
    <property type="entry name" value="Pept_M50_Zn"/>
</dbReference>
<dbReference type="GO" id="GO:0006508">
    <property type="term" value="P:proteolysis"/>
    <property type="evidence" value="ECO:0007669"/>
    <property type="project" value="UniProtKB-KW"/>
</dbReference>
<dbReference type="Proteomes" id="UP000570166">
    <property type="component" value="Unassembled WGS sequence"/>
</dbReference>
<keyword evidence="11" id="KW-0479">Metal-binding</keyword>
<comment type="caution">
    <text evidence="13">The sequence shown here is derived from an EMBL/GenBank/DDBJ whole genome shotgun (WGS) entry which is preliminary data.</text>
</comment>
<evidence type="ECO:0000313" key="13">
    <source>
        <dbReference type="EMBL" id="MBA2935684.1"/>
    </source>
</evidence>
<evidence type="ECO:0000256" key="8">
    <source>
        <dbReference type="ARBA" id="ARBA00022989"/>
    </source>
</evidence>
<evidence type="ECO:0000256" key="10">
    <source>
        <dbReference type="ARBA" id="ARBA00023136"/>
    </source>
</evidence>
<dbReference type="PROSITE" id="PS50106">
    <property type="entry name" value="PDZ"/>
    <property type="match status" value="1"/>
</dbReference>
<dbReference type="AlphaFoldDB" id="A0A838L918"/>
<protein>
    <recommendedName>
        <fullName evidence="11">Zinc metalloprotease</fullName>
        <ecNumber evidence="11">3.4.24.-</ecNumber>
    </recommendedName>
</protein>
<evidence type="ECO:0000313" key="14">
    <source>
        <dbReference type="Proteomes" id="UP000570166"/>
    </source>
</evidence>